<dbReference type="InterPro" id="IPR036291">
    <property type="entry name" value="NAD(P)-bd_dom_sf"/>
</dbReference>
<evidence type="ECO:0000256" key="1">
    <source>
        <dbReference type="ARBA" id="ARBA00010371"/>
    </source>
</evidence>
<feature type="domain" description="Enoyl reductase (ER)" evidence="4">
    <location>
        <begin position="16"/>
        <end position="345"/>
    </location>
</feature>
<comment type="caution">
    <text evidence="5">The sequence shown here is derived from an EMBL/GenBank/DDBJ whole genome shotgun (WGS) entry which is preliminary data.</text>
</comment>
<dbReference type="SUPFAM" id="SSF51735">
    <property type="entry name" value="NAD(P)-binding Rossmann-fold domains"/>
    <property type="match status" value="1"/>
</dbReference>
<dbReference type="PANTHER" id="PTHR44154:SF1">
    <property type="entry name" value="QUINONE OXIDOREDUCTASE"/>
    <property type="match status" value="1"/>
</dbReference>
<reference evidence="5 6" key="1">
    <citation type="submission" date="2020-08" db="EMBL/GenBank/DDBJ databases">
        <title>Genomic Encyclopedia of Type Strains, Phase IV (KMG-IV): sequencing the most valuable type-strain genomes for metagenomic binning, comparative biology and taxonomic classification.</title>
        <authorList>
            <person name="Goeker M."/>
        </authorList>
    </citation>
    <scope>NUCLEOTIDE SEQUENCE [LARGE SCALE GENOMIC DNA]</scope>
    <source>
        <strain evidence="5 6">DSM 29781</strain>
    </source>
</reference>
<comment type="similarity">
    <text evidence="1 3">Belongs to the zinc-containing alcohol dehydrogenase family. Quinone oxidoreductase subfamily.</text>
</comment>
<evidence type="ECO:0000313" key="5">
    <source>
        <dbReference type="EMBL" id="MBB5270785.1"/>
    </source>
</evidence>
<keyword evidence="3 5" id="KW-0560">Oxidoreductase</keyword>
<dbReference type="GO" id="GO:0008270">
    <property type="term" value="F:zinc ion binding"/>
    <property type="evidence" value="ECO:0007669"/>
    <property type="project" value="InterPro"/>
</dbReference>
<evidence type="ECO:0000256" key="3">
    <source>
        <dbReference type="RuleBase" id="RU364000"/>
    </source>
</evidence>
<protein>
    <recommendedName>
        <fullName evidence="3">Zinc-type alcohol dehydrogenase-like protein</fullName>
    </recommendedName>
</protein>
<name>A0A7W8HF05_9BURK</name>
<proteinExistence type="inferred from homology"/>
<gene>
    <name evidence="5" type="ORF">HNQ70_000789</name>
</gene>
<dbReference type="InterPro" id="IPR051603">
    <property type="entry name" value="Zinc-ADH_QOR/CCCR"/>
</dbReference>
<dbReference type="InterPro" id="IPR020843">
    <property type="entry name" value="ER"/>
</dbReference>
<dbReference type="Gene3D" id="3.40.50.720">
    <property type="entry name" value="NAD(P)-binding Rossmann-like Domain"/>
    <property type="match status" value="1"/>
</dbReference>
<dbReference type="SUPFAM" id="SSF50129">
    <property type="entry name" value="GroES-like"/>
    <property type="match status" value="1"/>
</dbReference>
<evidence type="ECO:0000313" key="6">
    <source>
        <dbReference type="Proteomes" id="UP000532440"/>
    </source>
</evidence>
<keyword evidence="3" id="KW-0479">Metal-binding</keyword>
<evidence type="ECO:0000259" key="4">
    <source>
        <dbReference type="SMART" id="SM00829"/>
    </source>
</evidence>
<accession>A0A7W8HF05</accession>
<dbReference type="EMBL" id="JACHGB010000002">
    <property type="protein sequence ID" value="MBB5270785.1"/>
    <property type="molecule type" value="Genomic_DNA"/>
</dbReference>
<organism evidence="5 6">
    <name type="scientific">Quisquiliibacterium transsilvanicum</name>
    <dbReference type="NCBI Taxonomy" id="1549638"/>
    <lineage>
        <taxon>Bacteria</taxon>
        <taxon>Pseudomonadati</taxon>
        <taxon>Pseudomonadota</taxon>
        <taxon>Betaproteobacteria</taxon>
        <taxon>Burkholderiales</taxon>
        <taxon>Burkholderiaceae</taxon>
        <taxon>Quisquiliibacterium</taxon>
    </lineage>
</organism>
<sequence>MKAVVQRACLPVTDPGCLVDVELPDPVATGRDLLVRVLAVSVNPVDTKVRRNVPPGDGPERGVGQGAGGQRVLGYDAAGVVEAVGPEVTLFAPGDEVWYAGSRMRPGTNAELHLVDERIVGRKPRSLDFAQAAAMPLTAITAWEALFDRLQLRLGKPHDQGTLLITAGGGGVGSIAIQLARRLSGARVVATASRPESREQALRLGAHLVIDHREPLSEGLRAAGIRWAERIFSISHTHLHFPELAKAVAPQGRICVIDDPEAPLDARLLKGRCASLHWEAMFTRSSFETPDMAEQGRLLNEVAGLVDAGLVVGTHARTLGRIDAATLREAHRMVESGHTTGKFTLAGF</sequence>
<dbReference type="InterPro" id="IPR013154">
    <property type="entry name" value="ADH-like_N"/>
</dbReference>
<evidence type="ECO:0000256" key="2">
    <source>
        <dbReference type="ARBA" id="ARBA00022857"/>
    </source>
</evidence>
<dbReference type="PANTHER" id="PTHR44154">
    <property type="entry name" value="QUINONE OXIDOREDUCTASE"/>
    <property type="match status" value="1"/>
</dbReference>
<dbReference type="InterPro" id="IPR014182">
    <property type="entry name" value="ADH_Zn_typ-1"/>
</dbReference>
<dbReference type="InterPro" id="IPR011032">
    <property type="entry name" value="GroES-like_sf"/>
</dbReference>
<dbReference type="Proteomes" id="UP000532440">
    <property type="component" value="Unassembled WGS sequence"/>
</dbReference>
<dbReference type="SMART" id="SM00829">
    <property type="entry name" value="PKS_ER"/>
    <property type="match status" value="1"/>
</dbReference>
<dbReference type="AlphaFoldDB" id="A0A7W8HF05"/>
<dbReference type="GO" id="GO:0016491">
    <property type="term" value="F:oxidoreductase activity"/>
    <property type="evidence" value="ECO:0007669"/>
    <property type="project" value="UniProtKB-KW"/>
</dbReference>
<dbReference type="NCBIfam" id="TIGR02817">
    <property type="entry name" value="adh_fam_1"/>
    <property type="match status" value="1"/>
</dbReference>
<keyword evidence="2" id="KW-0521">NADP</keyword>
<dbReference type="RefSeq" id="WP_183964487.1">
    <property type="nucleotide sequence ID" value="NZ_BAABEW010000018.1"/>
</dbReference>
<dbReference type="Pfam" id="PF00107">
    <property type="entry name" value="ADH_zinc_N"/>
    <property type="match status" value="1"/>
</dbReference>
<dbReference type="CDD" id="cd08252">
    <property type="entry name" value="AL_MDR"/>
    <property type="match status" value="1"/>
</dbReference>
<dbReference type="Gene3D" id="3.90.180.10">
    <property type="entry name" value="Medium-chain alcohol dehydrogenases, catalytic domain"/>
    <property type="match status" value="1"/>
</dbReference>
<keyword evidence="6" id="KW-1185">Reference proteome</keyword>
<dbReference type="InterPro" id="IPR013149">
    <property type="entry name" value="ADH-like_C"/>
</dbReference>
<keyword evidence="3" id="KW-0862">Zinc</keyword>
<dbReference type="Pfam" id="PF08240">
    <property type="entry name" value="ADH_N"/>
    <property type="match status" value="1"/>
</dbReference>